<name>A0A1D1ZUK8_AUXPR</name>
<feature type="compositionally biased region" description="Low complexity" evidence="1">
    <location>
        <begin position="156"/>
        <end position="170"/>
    </location>
</feature>
<proteinExistence type="predicted"/>
<feature type="compositionally biased region" description="Basic residues" evidence="1">
    <location>
        <begin position="222"/>
        <end position="235"/>
    </location>
</feature>
<gene>
    <name evidence="2" type="ORF">g.6769</name>
    <name evidence="3" type="ORF">g.6771</name>
</gene>
<accession>A0A1D1ZUK8</accession>
<reference evidence="2" key="1">
    <citation type="submission" date="2015-08" db="EMBL/GenBank/DDBJ databases">
        <authorList>
            <person name="Babu N.S."/>
            <person name="Beckwith C.J."/>
            <person name="Beseler K.G."/>
            <person name="Brison A."/>
            <person name="Carone J.V."/>
            <person name="Caskin T.P."/>
            <person name="Diamond M."/>
            <person name="Durham M.E."/>
            <person name="Foxe J.M."/>
            <person name="Go M."/>
            <person name="Henderson B.A."/>
            <person name="Jones I.B."/>
            <person name="McGettigan J.A."/>
            <person name="Micheletti S.J."/>
            <person name="Nasrallah M.E."/>
            <person name="Ortiz D."/>
            <person name="Piller C.R."/>
            <person name="Privatt S.R."/>
            <person name="Schneider S.L."/>
            <person name="Sharp S."/>
            <person name="Smith T.C."/>
            <person name="Stanton J.D."/>
            <person name="Ullery H.E."/>
            <person name="Wilson R.J."/>
            <person name="Serrano M.G."/>
            <person name="Buck G."/>
            <person name="Lee V."/>
            <person name="Wang Y."/>
            <person name="Carvalho R."/>
            <person name="Voegtly L."/>
            <person name="Shi R."/>
            <person name="Duckworth R."/>
            <person name="Johnson A."/>
            <person name="Loviza R."/>
            <person name="Walstead R."/>
            <person name="Shah Z."/>
            <person name="Kiflezghi M."/>
            <person name="Wade K."/>
            <person name="Ball S.L."/>
            <person name="Bradley K.W."/>
            <person name="Asai D.J."/>
            <person name="Bowman C.A."/>
            <person name="Russell D.A."/>
            <person name="Pope W.H."/>
            <person name="Jacobs-Sera D."/>
            <person name="Hendrix R.W."/>
            <person name="Hatfull G.F."/>
        </authorList>
    </citation>
    <scope>NUCLEOTIDE SEQUENCE</scope>
</reference>
<dbReference type="AlphaFoldDB" id="A0A1D1ZUK8"/>
<feature type="non-terminal residue" evidence="2">
    <location>
        <position position="317"/>
    </location>
</feature>
<protein>
    <submittedName>
        <fullName evidence="2">Uncharacterized protein</fullName>
    </submittedName>
</protein>
<evidence type="ECO:0000256" key="1">
    <source>
        <dbReference type="SAM" id="MobiDB-lite"/>
    </source>
</evidence>
<organism evidence="2">
    <name type="scientific">Auxenochlorella protothecoides</name>
    <name type="common">Green microalga</name>
    <name type="synonym">Chlorella protothecoides</name>
    <dbReference type="NCBI Taxonomy" id="3075"/>
    <lineage>
        <taxon>Eukaryota</taxon>
        <taxon>Viridiplantae</taxon>
        <taxon>Chlorophyta</taxon>
        <taxon>core chlorophytes</taxon>
        <taxon>Trebouxiophyceae</taxon>
        <taxon>Chlorellales</taxon>
        <taxon>Chlorellaceae</taxon>
        <taxon>Auxenochlorella</taxon>
    </lineage>
</organism>
<evidence type="ECO:0000313" key="3">
    <source>
        <dbReference type="EMBL" id="JAT71446.1"/>
    </source>
</evidence>
<evidence type="ECO:0000313" key="2">
    <source>
        <dbReference type="EMBL" id="JAT70589.1"/>
    </source>
</evidence>
<feature type="region of interest" description="Disordered" evidence="1">
    <location>
        <begin position="110"/>
        <end position="256"/>
    </location>
</feature>
<dbReference type="EMBL" id="GDKF01008033">
    <property type="protein sequence ID" value="JAT70589.1"/>
    <property type="molecule type" value="Transcribed_RNA"/>
</dbReference>
<feature type="compositionally biased region" description="Gly residues" evidence="1">
    <location>
        <begin position="114"/>
        <end position="126"/>
    </location>
</feature>
<sequence length="317" mass="33157">MTRHAHSVTQATSSSWQTLTAAGREGYMGFGGKERVPPHLTGFLPSNPLLFTLRSARTPPPAILESRATPLSPVSHPVQGGAGMCGHAPGDEPPGGCASPGRPAGGVWARKGGARPGAGPDGGPGQRVGLQRSVPGGRPPFLRGGQPGHDRLGLCRPGRAPVRGRAAGPGPRRRQAGGGVQHQLPLLGSRHGCGRGWPQPEARAPRLPHAQSPGAQPERGWRGSRRRRCRRHRATGRGAGEAQQPAGRGPGKHDLHRAWPARGVRRTGRHPGERRAQGRLGAGQAHGQLLPVLHRRRRGGRGPMGGCLTCCNVCSPA</sequence>
<dbReference type="EMBL" id="GDKF01007176">
    <property type="protein sequence ID" value="JAT71446.1"/>
    <property type="molecule type" value="Transcribed_RNA"/>
</dbReference>